<evidence type="ECO:0000256" key="2">
    <source>
        <dbReference type="ARBA" id="ARBA00023015"/>
    </source>
</evidence>
<keyword evidence="2" id="KW-0805">Transcription regulation</keyword>
<dbReference type="InterPro" id="IPR039425">
    <property type="entry name" value="RNA_pol_sigma-70-like"/>
</dbReference>
<dbReference type="Gene3D" id="1.10.10.10">
    <property type="entry name" value="Winged helix-like DNA-binding domain superfamily/Winged helix DNA-binding domain"/>
    <property type="match status" value="1"/>
</dbReference>
<dbReference type="InterPro" id="IPR036388">
    <property type="entry name" value="WH-like_DNA-bd_sf"/>
</dbReference>
<name>A0ABU9EDA1_9BACT</name>
<dbReference type="InterPro" id="IPR053812">
    <property type="entry name" value="HTH_Sigma70_ECF-like"/>
</dbReference>
<evidence type="ECO:0000313" key="6">
    <source>
        <dbReference type="EMBL" id="MEK9502723.1"/>
    </source>
</evidence>
<dbReference type="Pfam" id="PF07638">
    <property type="entry name" value="Sigma70_ECF"/>
    <property type="match status" value="1"/>
</dbReference>
<dbReference type="EMBL" id="JBBHLI010000014">
    <property type="protein sequence ID" value="MEK9502723.1"/>
    <property type="molecule type" value="Genomic_DNA"/>
</dbReference>
<reference evidence="6 7" key="1">
    <citation type="submission" date="2024-02" db="EMBL/GenBank/DDBJ databases">
        <title>A novel Gemmatimonadota bacterium.</title>
        <authorList>
            <person name="Du Z.-J."/>
            <person name="Ye Y.-Q."/>
        </authorList>
    </citation>
    <scope>NUCLEOTIDE SEQUENCE [LARGE SCALE GENOMIC DNA]</scope>
    <source>
        <strain evidence="6 7">DH-20</strain>
    </source>
</reference>
<dbReference type="NCBIfam" id="TIGR02937">
    <property type="entry name" value="sigma70-ECF"/>
    <property type="match status" value="1"/>
</dbReference>
<keyword evidence="7" id="KW-1185">Reference proteome</keyword>
<evidence type="ECO:0000256" key="1">
    <source>
        <dbReference type="ARBA" id="ARBA00010641"/>
    </source>
</evidence>
<comment type="similarity">
    <text evidence="1">Belongs to the sigma-70 factor family. ECF subfamily.</text>
</comment>
<dbReference type="InterPro" id="IPR013324">
    <property type="entry name" value="RNA_pol_sigma_r3/r4-like"/>
</dbReference>
<comment type="caution">
    <text evidence="6">The sequence shown here is derived from an EMBL/GenBank/DDBJ whole genome shotgun (WGS) entry which is preliminary data.</text>
</comment>
<dbReference type="InterPro" id="IPR011517">
    <property type="entry name" value="RNA_pol_sigma70_ECF-like"/>
</dbReference>
<dbReference type="NCBIfam" id="TIGR02999">
    <property type="entry name" value="Sig-70_X6"/>
    <property type="match status" value="1"/>
</dbReference>
<keyword evidence="4" id="KW-0804">Transcription</keyword>
<accession>A0ABU9EDA1</accession>
<evidence type="ECO:0000259" key="5">
    <source>
        <dbReference type="Pfam" id="PF07638"/>
    </source>
</evidence>
<dbReference type="RefSeq" id="WP_405279088.1">
    <property type="nucleotide sequence ID" value="NZ_JBBHLI010000014.1"/>
</dbReference>
<evidence type="ECO:0000313" key="7">
    <source>
        <dbReference type="Proteomes" id="UP001484239"/>
    </source>
</evidence>
<evidence type="ECO:0000256" key="3">
    <source>
        <dbReference type="ARBA" id="ARBA00023082"/>
    </source>
</evidence>
<organism evidence="6 7">
    <name type="scientific">Gaopeijia maritima</name>
    <dbReference type="NCBI Taxonomy" id="3119007"/>
    <lineage>
        <taxon>Bacteria</taxon>
        <taxon>Pseudomonadati</taxon>
        <taxon>Gemmatimonadota</taxon>
        <taxon>Longimicrobiia</taxon>
        <taxon>Gaopeijiales</taxon>
        <taxon>Gaopeijiaceae</taxon>
        <taxon>Gaopeijia</taxon>
    </lineage>
</organism>
<dbReference type="Proteomes" id="UP001484239">
    <property type="component" value="Unassembled WGS sequence"/>
</dbReference>
<proteinExistence type="inferred from homology"/>
<evidence type="ECO:0000256" key="4">
    <source>
        <dbReference type="ARBA" id="ARBA00023163"/>
    </source>
</evidence>
<gene>
    <name evidence="6" type="ORF">WI372_17135</name>
</gene>
<dbReference type="PANTHER" id="PTHR43133:SF39">
    <property type="entry name" value="SIMILAR TO RNA POLYMERASE SIGMA-E FACTOR"/>
    <property type="match status" value="1"/>
</dbReference>
<sequence>MPDTPRNPSADAEITCMLASIREGDTDALRRLVPLVYDDLRAIAHGRISGERNDHTLDTTAVVHEAYVRLVDGEGRDWRDRAHFFAVASSVMRHILIDYARMKGAKKRGGGVVPIPLGEVQAGRDPDFVDVLELHDALERLSMHDERLERIVECRFFGGMSMEETAEALGVSVRTANRDWRRARAYLYDALRS</sequence>
<dbReference type="InterPro" id="IPR014284">
    <property type="entry name" value="RNA_pol_sigma-70_dom"/>
</dbReference>
<keyword evidence="3" id="KW-0731">Sigma factor</keyword>
<dbReference type="PANTHER" id="PTHR43133">
    <property type="entry name" value="RNA POLYMERASE ECF-TYPE SIGMA FACTO"/>
    <property type="match status" value="1"/>
</dbReference>
<dbReference type="SUPFAM" id="SSF88946">
    <property type="entry name" value="Sigma2 domain of RNA polymerase sigma factors"/>
    <property type="match status" value="1"/>
</dbReference>
<feature type="domain" description="RNA polymerase sigma-70 ECF-like HTH" evidence="5">
    <location>
        <begin position="12"/>
        <end position="192"/>
    </location>
</feature>
<dbReference type="InterPro" id="IPR013325">
    <property type="entry name" value="RNA_pol_sigma_r2"/>
</dbReference>
<dbReference type="SUPFAM" id="SSF88659">
    <property type="entry name" value="Sigma3 and sigma4 domains of RNA polymerase sigma factors"/>
    <property type="match status" value="1"/>
</dbReference>
<protein>
    <submittedName>
        <fullName evidence="6">Sigma-70 family RNA polymerase sigma factor</fullName>
    </submittedName>
</protein>